<protein>
    <submittedName>
        <fullName evidence="2">Acetyltransferase (GNAT) family protein</fullName>
    </submittedName>
</protein>
<dbReference type="AlphaFoldDB" id="A0A1I0NDT3"/>
<dbReference type="STRING" id="364200.SAMN04488515_0548"/>
<sequence length="161" mass="17989">MITIAPLPRQQIAKVAHLILTEPQYPFVGEILDMTAERDPKTDFHCGLRGKTYVGFFKIDHDLSRKLPELAVGSYGFRGLLIGGQYQGLGYGTALLSALPDYLRKTYPKMDTLWLSVDTINTHAIGCYEKTGWTATGLERDGRSGREMIMHLDLSADQSPR</sequence>
<dbReference type="OrthoDB" id="8304386at2"/>
<organism evidence="2 3">
    <name type="scientific">Cognatiyoonia koreensis</name>
    <dbReference type="NCBI Taxonomy" id="364200"/>
    <lineage>
        <taxon>Bacteria</taxon>
        <taxon>Pseudomonadati</taxon>
        <taxon>Pseudomonadota</taxon>
        <taxon>Alphaproteobacteria</taxon>
        <taxon>Rhodobacterales</taxon>
        <taxon>Paracoccaceae</taxon>
        <taxon>Cognatiyoonia</taxon>
    </lineage>
</organism>
<dbReference type="Gene3D" id="3.40.630.30">
    <property type="match status" value="1"/>
</dbReference>
<dbReference type="RefSeq" id="WP_089989963.1">
    <property type="nucleotide sequence ID" value="NZ_FOIZ01000001.1"/>
</dbReference>
<dbReference type="Pfam" id="PF00583">
    <property type="entry name" value="Acetyltransf_1"/>
    <property type="match status" value="1"/>
</dbReference>
<keyword evidence="3" id="KW-1185">Reference proteome</keyword>
<reference evidence="2 3" key="1">
    <citation type="submission" date="2016-10" db="EMBL/GenBank/DDBJ databases">
        <authorList>
            <person name="de Groot N.N."/>
        </authorList>
    </citation>
    <scope>NUCLEOTIDE SEQUENCE [LARGE SCALE GENOMIC DNA]</scope>
    <source>
        <strain evidence="2 3">DSM 17925</strain>
    </source>
</reference>
<dbReference type="Proteomes" id="UP000199167">
    <property type="component" value="Unassembled WGS sequence"/>
</dbReference>
<dbReference type="InterPro" id="IPR016181">
    <property type="entry name" value="Acyl_CoA_acyltransferase"/>
</dbReference>
<evidence type="ECO:0000313" key="2">
    <source>
        <dbReference type="EMBL" id="SEV99127.1"/>
    </source>
</evidence>
<dbReference type="InterPro" id="IPR000182">
    <property type="entry name" value="GNAT_dom"/>
</dbReference>
<dbReference type="EMBL" id="FOIZ01000001">
    <property type="protein sequence ID" value="SEV99127.1"/>
    <property type="molecule type" value="Genomic_DNA"/>
</dbReference>
<dbReference type="GO" id="GO:0016747">
    <property type="term" value="F:acyltransferase activity, transferring groups other than amino-acyl groups"/>
    <property type="evidence" value="ECO:0007669"/>
    <property type="project" value="InterPro"/>
</dbReference>
<feature type="domain" description="N-acetyltransferase" evidence="1">
    <location>
        <begin position="2"/>
        <end position="155"/>
    </location>
</feature>
<keyword evidence="2" id="KW-0808">Transferase</keyword>
<proteinExistence type="predicted"/>
<dbReference type="SUPFAM" id="SSF55729">
    <property type="entry name" value="Acyl-CoA N-acyltransferases (Nat)"/>
    <property type="match status" value="1"/>
</dbReference>
<evidence type="ECO:0000259" key="1">
    <source>
        <dbReference type="PROSITE" id="PS51186"/>
    </source>
</evidence>
<gene>
    <name evidence="2" type="ORF">SAMN04488515_0548</name>
</gene>
<evidence type="ECO:0000313" key="3">
    <source>
        <dbReference type="Proteomes" id="UP000199167"/>
    </source>
</evidence>
<dbReference type="PROSITE" id="PS51186">
    <property type="entry name" value="GNAT"/>
    <property type="match status" value="1"/>
</dbReference>
<accession>A0A1I0NDT3</accession>
<name>A0A1I0NDT3_9RHOB</name>